<name>A0A6G4TRL9_9ACTN</name>
<dbReference type="EMBL" id="JAAKZV010000003">
    <property type="protein sequence ID" value="NGN62659.1"/>
    <property type="molecule type" value="Genomic_DNA"/>
</dbReference>
<feature type="domain" description="Sialidase" evidence="3">
    <location>
        <begin position="76"/>
        <end position="224"/>
    </location>
</feature>
<evidence type="ECO:0000313" key="5">
    <source>
        <dbReference type="Proteomes" id="UP000481583"/>
    </source>
</evidence>
<comment type="caution">
    <text evidence="4">The sequence shown here is derived from an EMBL/GenBank/DDBJ whole genome shotgun (WGS) entry which is preliminary data.</text>
</comment>
<dbReference type="Pfam" id="PF06439">
    <property type="entry name" value="3keto-disac_hyd"/>
    <property type="match status" value="1"/>
</dbReference>
<dbReference type="Pfam" id="PF13088">
    <property type="entry name" value="BNR_2"/>
    <property type="match status" value="1"/>
</dbReference>
<keyword evidence="5" id="KW-1185">Reference proteome</keyword>
<dbReference type="InterPro" id="IPR010496">
    <property type="entry name" value="AL/BT2_dom"/>
</dbReference>
<protein>
    <submittedName>
        <fullName evidence="4">DUF1080 domain-containing protein</fullName>
    </submittedName>
</protein>
<sequence>MRWLTGLLTALLLALVAGAVQPLGATANSPGESMYTRQSQNEFVGSARVIRLEHSGSANGTLIGTFEHASVDGSPSEFVLRTSKDDGETWRTLTELRDPLTGEHHPSDRMWQPFLFELPQKMGKYPAGTLLMAANIEPGANTRSDFVLWRSADHGASWDFQSVVQTGGGTDGAPHGGTGIWEPFLTVDGAGRLAMFFADERKQPEHAQVIAHIVSEDGGETWSANPDGSKNFEPGLVVDVQSDSATDRPGMPTTATLPDGRMVLAYEICGAGRNCEAYTKTSTDGGMTWGSGPSDLGEMAVSSDGRYLGSSPYLVWSPAGGENGRLLMMGMRTRYAGTNEFTPEDRQAVFAKDPDASGPWSWAPAPFQPVEGPDPNCKTSYSPHMLLDDTGRSVRLTTPTATGGPTDCMVGTGAANSGVLPYTSTFQDGTAGWIDYGGCWKTAGGVLSETCGGSGGNKSVAGSTGWTDYRLDGEVRIDSGDQAGFLVRASDPRKGTDAHKGYYVGVTSKNIVLGKQDGGWQQLEQAAIPGGLKTGKWYRLTVDVDGCDIKVTGRAADSAPVAFAHTDCSFTSGAIGVRDQAGTGSWRKISVTESR</sequence>
<evidence type="ECO:0000313" key="4">
    <source>
        <dbReference type="EMBL" id="NGN62659.1"/>
    </source>
</evidence>
<dbReference type="Proteomes" id="UP000481583">
    <property type="component" value="Unassembled WGS sequence"/>
</dbReference>
<proteinExistence type="predicted"/>
<dbReference type="GO" id="GO:0016787">
    <property type="term" value="F:hydrolase activity"/>
    <property type="evidence" value="ECO:0007669"/>
    <property type="project" value="InterPro"/>
</dbReference>
<evidence type="ECO:0000256" key="1">
    <source>
        <dbReference type="SAM" id="SignalP"/>
    </source>
</evidence>
<feature type="domain" description="3-keto-alpha-glucoside-1,2-lyase/3-keto-2-hydroxy-glucal hydratase" evidence="2">
    <location>
        <begin position="425"/>
        <end position="591"/>
    </location>
</feature>
<dbReference type="SUPFAM" id="SSF50939">
    <property type="entry name" value="Sialidases"/>
    <property type="match status" value="1"/>
</dbReference>
<dbReference type="CDD" id="cd15482">
    <property type="entry name" value="Sialidase_non-viral"/>
    <property type="match status" value="1"/>
</dbReference>
<feature type="signal peptide" evidence="1">
    <location>
        <begin position="1"/>
        <end position="19"/>
    </location>
</feature>
<reference evidence="4 5" key="1">
    <citation type="submission" date="2020-02" db="EMBL/GenBank/DDBJ databases">
        <title>Whole-genome analyses of novel actinobacteria.</title>
        <authorList>
            <person name="Sahin N."/>
        </authorList>
    </citation>
    <scope>NUCLEOTIDE SEQUENCE [LARGE SCALE GENOMIC DNA]</scope>
    <source>
        <strain evidence="4 5">A7024</strain>
    </source>
</reference>
<gene>
    <name evidence="4" type="ORF">G5C51_01910</name>
</gene>
<dbReference type="RefSeq" id="WP_165230416.1">
    <property type="nucleotide sequence ID" value="NZ_JAAKZV010000003.1"/>
</dbReference>
<dbReference type="PANTHER" id="PTHR38792:SF3">
    <property type="entry name" value="BNR_ASP-BOX REPEAT DOMAIN PROTEIN (AFU_ORTHOLOGUE AFUA_7G06430)-RELATED"/>
    <property type="match status" value="1"/>
</dbReference>
<dbReference type="AlphaFoldDB" id="A0A6G4TRL9"/>
<keyword evidence="1" id="KW-0732">Signal</keyword>
<accession>A0A6G4TRL9</accession>
<dbReference type="Gene3D" id="2.60.120.560">
    <property type="entry name" value="Exo-inulinase, domain 1"/>
    <property type="match status" value="1"/>
</dbReference>
<feature type="chain" id="PRO_5039627602" evidence="1">
    <location>
        <begin position="20"/>
        <end position="595"/>
    </location>
</feature>
<dbReference type="InterPro" id="IPR011040">
    <property type="entry name" value="Sialidase"/>
</dbReference>
<evidence type="ECO:0000259" key="3">
    <source>
        <dbReference type="Pfam" id="PF13088"/>
    </source>
</evidence>
<evidence type="ECO:0000259" key="2">
    <source>
        <dbReference type="Pfam" id="PF06439"/>
    </source>
</evidence>
<dbReference type="PANTHER" id="PTHR38792">
    <property type="entry name" value="BNR/ASP-BOX REPEAT DOMAIN PROTEIN (AFU_ORTHOLOGUE AFUA_7G06430)-RELATED"/>
    <property type="match status" value="1"/>
</dbReference>
<organism evidence="4 5">
    <name type="scientific">Streptomyces coryli</name>
    <dbReference type="NCBI Taxonomy" id="1128680"/>
    <lineage>
        <taxon>Bacteria</taxon>
        <taxon>Bacillati</taxon>
        <taxon>Actinomycetota</taxon>
        <taxon>Actinomycetes</taxon>
        <taxon>Kitasatosporales</taxon>
        <taxon>Streptomycetaceae</taxon>
        <taxon>Streptomyces</taxon>
    </lineage>
</organism>
<dbReference type="InterPro" id="IPR036278">
    <property type="entry name" value="Sialidase_sf"/>
</dbReference>
<dbReference type="Gene3D" id="2.120.10.10">
    <property type="match status" value="1"/>
</dbReference>